<reference evidence="1 2" key="1">
    <citation type="journal article" date="2006" name="Environ. Microbiol.">
        <title>Whole genome analysis of the marine Bacteroidetes'Gramella forsetii' reveals adaptations to degradation of polymeric organic matter.</title>
        <authorList>
            <person name="Bauer M."/>
            <person name="Kube M."/>
            <person name="Teeling H."/>
            <person name="Richter M."/>
            <person name="Lombardot T."/>
            <person name="Allers E."/>
            <person name="Wuerdemann C.A."/>
            <person name="Quast C."/>
            <person name="Kuhl H."/>
            <person name="Knaust F."/>
            <person name="Woebken D."/>
            <person name="Bischof K."/>
            <person name="Mussmann M."/>
            <person name="Choudhuri J.V."/>
            <person name="Meyer F."/>
            <person name="Reinhardt R."/>
            <person name="Amann R.I."/>
            <person name="Gloeckner F.O."/>
        </authorList>
    </citation>
    <scope>NUCLEOTIDE SEQUENCE [LARGE SCALE GENOMIC DNA]</scope>
    <source>
        <strain evidence="1 2">KT0803</strain>
    </source>
</reference>
<gene>
    <name evidence="1" type="ordered locus">GFO_2013</name>
</gene>
<dbReference type="KEGG" id="gfo:GFO_2013"/>
<accession>A0M2Y3</accession>
<sequence length="204" mass="22717">MYVKTICNLYGLRETLSGNGFHGVGHIQCDFLDLSSFGSWYFEQLFYDGFDLGTYPHDTALLAPGLFVSDDLVEFSFGECRLINGQLRGNVLGEDQPLLCMGFMLPFLEVTQVVFVLALELLSSYPVTSTNSMAVGGFSTDQVLLKKQRTRRSYGFPALLSSNLFGQPVCFACSATDGALYAKIPFYHEQENPGLLFPYGIHRR</sequence>
<dbReference type="HOGENOM" id="CLU_1341679_0_0_10"/>
<proteinExistence type="predicted"/>
<dbReference type="AlphaFoldDB" id="A0M2Y3"/>
<protein>
    <submittedName>
        <fullName evidence="1">Uncharacterized protein</fullName>
    </submittedName>
</protein>
<dbReference type="EMBL" id="CU207366">
    <property type="protein sequence ID" value="CAL66978.1"/>
    <property type="molecule type" value="Genomic_DNA"/>
</dbReference>
<name>A0M2Y3_CHRFK</name>
<organism evidence="1 2">
    <name type="scientific">Christiangramia forsetii (strain DSM 17595 / CGMCC 1.15422 / KT0803)</name>
    <name type="common">Gramella forsetii</name>
    <dbReference type="NCBI Taxonomy" id="411154"/>
    <lineage>
        <taxon>Bacteria</taxon>
        <taxon>Pseudomonadati</taxon>
        <taxon>Bacteroidota</taxon>
        <taxon>Flavobacteriia</taxon>
        <taxon>Flavobacteriales</taxon>
        <taxon>Flavobacteriaceae</taxon>
        <taxon>Christiangramia</taxon>
    </lineage>
</organism>
<evidence type="ECO:0000313" key="2">
    <source>
        <dbReference type="Proteomes" id="UP000000755"/>
    </source>
</evidence>
<dbReference type="Proteomes" id="UP000000755">
    <property type="component" value="Chromosome"/>
</dbReference>
<evidence type="ECO:0000313" key="1">
    <source>
        <dbReference type="EMBL" id="CAL66978.1"/>
    </source>
</evidence>